<dbReference type="OrthoDB" id="9766708at2"/>
<dbReference type="NCBIfam" id="NF008305">
    <property type="entry name" value="PRK11097.1"/>
    <property type="match status" value="1"/>
</dbReference>
<keyword evidence="7" id="KW-0624">Polysaccharide degradation</keyword>
<reference evidence="9 10" key="1">
    <citation type="submission" date="2018-02" db="EMBL/GenBank/DDBJ databases">
        <title>Genome sequencing of Solimonas sp. HR-BB.</title>
        <authorList>
            <person name="Lee Y."/>
            <person name="Jeon C.O."/>
        </authorList>
    </citation>
    <scope>NUCLEOTIDE SEQUENCE [LARGE SCALE GENOMIC DNA]</scope>
    <source>
        <strain evidence="9 10">HR-BB</strain>
    </source>
</reference>
<dbReference type="InterPro" id="IPR012341">
    <property type="entry name" value="6hp_glycosidase-like_sf"/>
</dbReference>
<dbReference type="GO" id="GO:0008810">
    <property type="term" value="F:cellulase activity"/>
    <property type="evidence" value="ECO:0007669"/>
    <property type="project" value="UniProtKB-EC"/>
</dbReference>
<dbReference type="Proteomes" id="UP000238220">
    <property type="component" value="Unassembled WGS sequence"/>
</dbReference>
<keyword evidence="10" id="KW-1185">Reference proteome</keyword>
<evidence type="ECO:0000256" key="8">
    <source>
        <dbReference type="SAM" id="SignalP"/>
    </source>
</evidence>
<dbReference type="EC" id="3.2.1.4" evidence="3"/>
<feature type="signal peptide" evidence="8">
    <location>
        <begin position="1"/>
        <end position="21"/>
    </location>
</feature>
<dbReference type="PRINTS" id="PR00735">
    <property type="entry name" value="GLHYDRLASE8"/>
</dbReference>
<evidence type="ECO:0000256" key="3">
    <source>
        <dbReference type="ARBA" id="ARBA00012601"/>
    </source>
</evidence>
<dbReference type="Pfam" id="PF01270">
    <property type="entry name" value="Glyco_hydro_8"/>
    <property type="match status" value="1"/>
</dbReference>
<evidence type="ECO:0000313" key="10">
    <source>
        <dbReference type="Proteomes" id="UP000238220"/>
    </source>
</evidence>
<dbReference type="SUPFAM" id="SSF48208">
    <property type="entry name" value="Six-hairpin glycosidases"/>
    <property type="match status" value="1"/>
</dbReference>
<accession>A0A2S5TFG6</accession>
<keyword evidence="7" id="KW-0119">Carbohydrate metabolism</keyword>
<dbReference type="GO" id="GO:0030245">
    <property type="term" value="P:cellulose catabolic process"/>
    <property type="evidence" value="ECO:0007669"/>
    <property type="project" value="UniProtKB-KW"/>
</dbReference>
<dbReference type="EMBL" id="PSNW01000006">
    <property type="protein sequence ID" value="PPE73730.1"/>
    <property type="molecule type" value="Genomic_DNA"/>
</dbReference>
<comment type="similarity">
    <text evidence="2">Belongs to the glycosyl hydrolase 8 (cellulase D) family.</text>
</comment>
<comment type="catalytic activity">
    <reaction evidence="1">
        <text>Endohydrolysis of (1-&gt;4)-beta-D-glucosidic linkages in cellulose, lichenin and cereal beta-D-glucans.</text>
        <dbReference type="EC" id="3.2.1.4"/>
    </reaction>
</comment>
<dbReference type="Gene3D" id="1.50.10.10">
    <property type="match status" value="1"/>
</dbReference>
<dbReference type="RefSeq" id="WP_104230791.1">
    <property type="nucleotide sequence ID" value="NZ_PSNW01000006.1"/>
</dbReference>
<dbReference type="InterPro" id="IPR002037">
    <property type="entry name" value="Glyco_hydro_8"/>
</dbReference>
<proteinExistence type="inferred from homology"/>
<comment type="caution">
    <text evidence="9">The sequence shown here is derived from an EMBL/GenBank/DDBJ whole genome shotgun (WGS) entry which is preliminary data.</text>
</comment>
<protein>
    <recommendedName>
        <fullName evidence="3">cellulase</fullName>
        <ecNumber evidence="3">3.2.1.4</ecNumber>
    </recommendedName>
</protein>
<sequence length="375" mass="41080">MTRVWAGLLLAGALVAPAVQAACAWPAWERFAREYISEDGRVIDLGSERQITTSEGQSYALFFALVANDRARFERLLRWTENNLARGDFTAALPAWLWGRRDDGNWGVLDANPASDSDLWIAWTLGEAGRLWRQRHYGVLGAVLGNRILAEETADIPGLGRSLLPAPVGFVKPEGWRLNPSYVPLQLLRGLQAQNPEAGWESLLEPSRRLITETAPKGYAPEWVLWTRQGGFAADPETKGEGSYNAIRVYLWAGMLAPEEPLRAPLLRALRPMAERVAAEGQPPERIDTASGIAPDAGPHGFSAALLPLLEASEMPQAAALQSARAAALAAKARGPAYYSEVLSLFGRGWQERRYRFDGDGRLVPDWSRACAATA</sequence>
<evidence type="ECO:0000256" key="5">
    <source>
        <dbReference type="ARBA" id="ARBA00023001"/>
    </source>
</evidence>
<evidence type="ECO:0000256" key="1">
    <source>
        <dbReference type="ARBA" id="ARBA00000966"/>
    </source>
</evidence>
<evidence type="ECO:0000256" key="7">
    <source>
        <dbReference type="ARBA" id="ARBA00023326"/>
    </source>
</evidence>
<evidence type="ECO:0000256" key="4">
    <source>
        <dbReference type="ARBA" id="ARBA00022801"/>
    </source>
</evidence>
<dbReference type="InterPro" id="IPR008928">
    <property type="entry name" value="6-hairpin_glycosidase_sf"/>
</dbReference>
<evidence type="ECO:0000256" key="6">
    <source>
        <dbReference type="ARBA" id="ARBA00023295"/>
    </source>
</evidence>
<feature type="chain" id="PRO_5015406037" description="cellulase" evidence="8">
    <location>
        <begin position="22"/>
        <end position="375"/>
    </location>
</feature>
<name>A0A2S5TFG6_9GAMM</name>
<evidence type="ECO:0000313" key="9">
    <source>
        <dbReference type="EMBL" id="PPE73730.1"/>
    </source>
</evidence>
<organism evidence="9 10">
    <name type="scientific">Solimonas fluminis</name>
    <dbReference type="NCBI Taxonomy" id="2086571"/>
    <lineage>
        <taxon>Bacteria</taxon>
        <taxon>Pseudomonadati</taxon>
        <taxon>Pseudomonadota</taxon>
        <taxon>Gammaproteobacteria</taxon>
        <taxon>Nevskiales</taxon>
        <taxon>Nevskiaceae</taxon>
        <taxon>Solimonas</taxon>
    </lineage>
</organism>
<dbReference type="AlphaFoldDB" id="A0A2S5TFG6"/>
<keyword evidence="4" id="KW-0378">Hydrolase</keyword>
<keyword evidence="8" id="KW-0732">Signal</keyword>
<gene>
    <name evidence="9" type="ORF">C3942_13135</name>
</gene>
<evidence type="ECO:0000256" key="2">
    <source>
        <dbReference type="ARBA" id="ARBA00009209"/>
    </source>
</evidence>
<keyword evidence="6" id="KW-0326">Glycosidase</keyword>
<keyword evidence="5" id="KW-0136">Cellulose degradation</keyword>